<feature type="domain" description="N-acetyltransferase" evidence="3">
    <location>
        <begin position="6"/>
        <end position="169"/>
    </location>
</feature>
<name>A0ABP9V9I9_9DEIO</name>
<keyword evidence="5" id="KW-1185">Reference proteome</keyword>
<dbReference type="PANTHER" id="PTHR43877">
    <property type="entry name" value="AMINOALKYLPHOSPHONATE N-ACETYLTRANSFERASE-RELATED-RELATED"/>
    <property type="match status" value="1"/>
</dbReference>
<keyword evidence="1" id="KW-0808">Transferase</keyword>
<evidence type="ECO:0000256" key="1">
    <source>
        <dbReference type="ARBA" id="ARBA00022679"/>
    </source>
</evidence>
<dbReference type="Proteomes" id="UP001458946">
    <property type="component" value="Unassembled WGS sequence"/>
</dbReference>
<evidence type="ECO:0000259" key="3">
    <source>
        <dbReference type="PROSITE" id="PS51186"/>
    </source>
</evidence>
<dbReference type="InterPro" id="IPR016181">
    <property type="entry name" value="Acyl_CoA_acyltransferase"/>
</dbReference>
<comment type="caution">
    <text evidence="4">The sequence shown here is derived from an EMBL/GenBank/DDBJ whole genome shotgun (WGS) entry which is preliminary data.</text>
</comment>
<dbReference type="InterPro" id="IPR050832">
    <property type="entry name" value="Bact_Acetyltransf"/>
</dbReference>
<sequence length="171" mass="18601">MPSSTPEIRVLTVADAPAYCAVRLAALQNDPLAFVTTAEEFAARTLESVAEQLAPRPEAVTFGAFLGGELVGLMTVARESRPSIRHRANIYGVSVLPAARGQGCGDALMRAALAKAQELEGMTSLHLAMTETQAAARRLYERHGFRVWGTQPDALRHGGQSYSEHWLWREV</sequence>
<dbReference type="SUPFAM" id="SSF55729">
    <property type="entry name" value="Acyl-CoA N-acyltransferases (Nat)"/>
    <property type="match status" value="1"/>
</dbReference>
<dbReference type="Pfam" id="PF00583">
    <property type="entry name" value="Acetyltransf_1"/>
    <property type="match status" value="1"/>
</dbReference>
<dbReference type="InterPro" id="IPR000182">
    <property type="entry name" value="GNAT_dom"/>
</dbReference>
<evidence type="ECO:0000313" key="4">
    <source>
        <dbReference type="EMBL" id="GAA5501175.1"/>
    </source>
</evidence>
<organism evidence="4 5">
    <name type="scientific">Deinococcus xinjiangensis</name>
    <dbReference type="NCBI Taxonomy" id="457454"/>
    <lineage>
        <taxon>Bacteria</taxon>
        <taxon>Thermotogati</taxon>
        <taxon>Deinococcota</taxon>
        <taxon>Deinococci</taxon>
        <taxon>Deinococcales</taxon>
        <taxon>Deinococcaceae</taxon>
        <taxon>Deinococcus</taxon>
    </lineage>
</organism>
<dbReference type="Gene3D" id="3.40.630.30">
    <property type="match status" value="1"/>
</dbReference>
<protein>
    <submittedName>
        <fullName evidence="4">Mycothiol acetyltransferase</fullName>
    </submittedName>
</protein>
<gene>
    <name evidence="4" type="primary">mshD_1</name>
    <name evidence="4" type="ORF">Dxin01_00906</name>
</gene>
<evidence type="ECO:0000256" key="2">
    <source>
        <dbReference type="ARBA" id="ARBA00023315"/>
    </source>
</evidence>
<accession>A0ABP9V9I9</accession>
<evidence type="ECO:0000313" key="5">
    <source>
        <dbReference type="Proteomes" id="UP001458946"/>
    </source>
</evidence>
<proteinExistence type="predicted"/>
<dbReference type="PROSITE" id="PS51186">
    <property type="entry name" value="GNAT"/>
    <property type="match status" value="1"/>
</dbReference>
<reference evidence="4 5" key="1">
    <citation type="submission" date="2024-02" db="EMBL/GenBank/DDBJ databases">
        <title>Deinococcus xinjiangensis NBRC 107630.</title>
        <authorList>
            <person name="Ichikawa N."/>
            <person name="Katano-Makiyama Y."/>
            <person name="Hidaka K."/>
        </authorList>
    </citation>
    <scope>NUCLEOTIDE SEQUENCE [LARGE SCALE GENOMIC DNA]</scope>
    <source>
        <strain evidence="4 5">NBRC 107630</strain>
    </source>
</reference>
<keyword evidence="2" id="KW-0012">Acyltransferase</keyword>
<dbReference type="EMBL" id="BAABRN010000007">
    <property type="protein sequence ID" value="GAA5501175.1"/>
    <property type="molecule type" value="Genomic_DNA"/>
</dbReference>
<dbReference type="RefSeq" id="WP_353541148.1">
    <property type="nucleotide sequence ID" value="NZ_BAABRN010000007.1"/>
</dbReference>
<dbReference type="CDD" id="cd04301">
    <property type="entry name" value="NAT_SF"/>
    <property type="match status" value="1"/>
</dbReference>